<evidence type="ECO:0008006" key="6">
    <source>
        <dbReference type="Google" id="ProtNLM"/>
    </source>
</evidence>
<dbReference type="RefSeq" id="XP_033398005.1">
    <property type="nucleotide sequence ID" value="XM_033535885.1"/>
</dbReference>
<feature type="non-terminal residue" evidence="4">
    <location>
        <position position="1"/>
    </location>
</feature>
<dbReference type="OrthoDB" id="7464126at2759"/>
<evidence type="ECO:0000256" key="1">
    <source>
        <dbReference type="ARBA" id="ARBA00022737"/>
    </source>
</evidence>
<evidence type="ECO:0000259" key="2">
    <source>
        <dbReference type="Pfam" id="PF22939"/>
    </source>
</evidence>
<accession>A0A6A6BFW2</accession>
<organism evidence="4 5">
    <name type="scientific">Aplosporella prunicola CBS 121167</name>
    <dbReference type="NCBI Taxonomy" id="1176127"/>
    <lineage>
        <taxon>Eukaryota</taxon>
        <taxon>Fungi</taxon>
        <taxon>Dikarya</taxon>
        <taxon>Ascomycota</taxon>
        <taxon>Pezizomycotina</taxon>
        <taxon>Dothideomycetes</taxon>
        <taxon>Dothideomycetes incertae sedis</taxon>
        <taxon>Botryosphaeriales</taxon>
        <taxon>Aplosporellaceae</taxon>
        <taxon>Aplosporella</taxon>
    </lineage>
</organism>
<name>A0A6A6BFW2_9PEZI</name>
<gene>
    <name evidence="4" type="ORF">K452DRAFT_193514</name>
</gene>
<keyword evidence="5" id="KW-1185">Reference proteome</keyword>
<dbReference type="PANTHER" id="PTHR10039:SF10">
    <property type="entry name" value="NACHT DOMAIN-CONTAINING PROTEIN"/>
    <property type="match status" value="1"/>
</dbReference>
<reference evidence="4" key="1">
    <citation type="journal article" date="2020" name="Stud. Mycol.">
        <title>101 Dothideomycetes genomes: a test case for predicting lifestyles and emergence of pathogens.</title>
        <authorList>
            <person name="Haridas S."/>
            <person name="Albert R."/>
            <person name="Binder M."/>
            <person name="Bloem J."/>
            <person name="Labutti K."/>
            <person name="Salamov A."/>
            <person name="Andreopoulos B."/>
            <person name="Baker S."/>
            <person name="Barry K."/>
            <person name="Bills G."/>
            <person name="Bluhm B."/>
            <person name="Cannon C."/>
            <person name="Castanera R."/>
            <person name="Culley D."/>
            <person name="Daum C."/>
            <person name="Ezra D."/>
            <person name="Gonzalez J."/>
            <person name="Henrissat B."/>
            <person name="Kuo A."/>
            <person name="Liang C."/>
            <person name="Lipzen A."/>
            <person name="Lutzoni F."/>
            <person name="Magnuson J."/>
            <person name="Mondo S."/>
            <person name="Nolan M."/>
            <person name="Ohm R."/>
            <person name="Pangilinan J."/>
            <person name="Park H.-J."/>
            <person name="Ramirez L."/>
            <person name="Alfaro M."/>
            <person name="Sun H."/>
            <person name="Tritt A."/>
            <person name="Yoshinaga Y."/>
            <person name="Zwiers L.-H."/>
            <person name="Turgeon B."/>
            <person name="Goodwin S."/>
            <person name="Spatafora J."/>
            <person name="Crous P."/>
            <person name="Grigoriev I."/>
        </authorList>
    </citation>
    <scope>NUCLEOTIDE SEQUENCE</scope>
    <source>
        <strain evidence="4">CBS 121167</strain>
    </source>
</reference>
<dbReference type="Pfam" id="PF24883">
    <property type="entry name" value="NPHP3_N"/>
    <property type="match status" value="1"/>
</dbReference>
<feature type="non-terminal residue" evidence="4">
    <location>
        <position position="300"/>
    </location>
</feature>
<sequence length="300" mass="33991">VAYFFCQYDDERSLTATSILSSLVKQLLDPETMPNEIESRLASYLKVGSPDLHDLGALIQEILSQSSTRYLVIDAIDECPKLEQDALSKTLQRVMAIPSGKTKLLISSRDTVSRQVKRIHPTINYIKLSSEAIKSDMKLFIQRTVEEKVDDGELAVGSSCLLRKIQDSLIQGADGMFLWVAFQLQDVCNQKCDNDIYRVLENLPKDLPETYKRLLGRIDADGNKAIATRIFRWLACAKRPMTLEELREAIAVEPLQPFSMPERLINDISRLGPWCQGLAVVNEEYGTLEFTHYTVQTFLL</sequence>
<protein>
    <recommendedName>
        <fullName evidence="6">NACHT domain-containing protein</fullName>
    </recommendedName>
</protein>
<dbReference type="InterPro" id="IPR056884">
    <property type="entry name" value="NPHP3-like_N"/>
</dbReference>
<evidence type="ECO:0000313" key="5">
    <source>
        <dbReference type="Proteomes" id="UP000799438"/>
    </source>
</evidence>
<feature type="domain" description="GPI inositol-deacylase winged helix" evidence="2">
    <location>
        <begin position="222"/>
        <end position="300"/>
    </location>
</feature>
<dbReference type="Pfam" id="PF22939">
    <property type="entry name" value="WHD_GPIID"/>
    <property type="match status" value="1"/>
</dbReference>
<dbReference type="PANTHER" id="PTHR10039">
    <property type="entry name" value="AMELOGENIN"/>
    <property type="match status" value="1"/>
</dbReference>
<dbReference type="AlphaFoldDB" id="A0A6A6BFW2"/>
<evidence type="ECO:0000259" key="3">
    <source>
        <dbReference type="Pfam" id="PF24883"/>
    </source>
</evidence>
<evidence type="ECO:0000313" key="4">
    <source>
        <dbReference type="EMBL" id="KAF2142293.1"/>
    </source>
</evidence>
<dbReference type="GeneID" id="54293381"/>
<proteinExistence type="predicted"/>
<dbReference type="InterPro" id="IPR054471">
    <property type="entry name" value="GPIID_WHD"/>
</dbReference>
<feature type="domain" description="Nephrocystin 3-like N-terminal" evidence="3">
    <location>
        <begin position="1"/>
        <end position="109"/>
    </location>
</feature>
<dbReference type="Proteomes" id="UP000799438">
    <property type="component" value="Unassembled WGS sequence"/>
</dbReference>
<dbReference type="EMBL" id="ML995484">
    <property type="protein sequence ID" value="KAF2142293.1"/>
    <property type="molecule type" value="Genomic_DNA"/>
</dbReference>
<keyword evidence="1" id="KW-0677">Repeat</keyword>